<feature type="compositionally biased region" description="Polar residues" evidence="2">
    <location>
        <begin position="37"/>
        <end position="59"/>
    </location>
</feature>
<evidence type="ECO:0000256" key="2">
    <source>
        <dbReference type="SAM" id="MobiDB-lite"/>
    </source>
</evidence>
<comment type="caution">
    <text evidence="4">The sequence shown here is derived from an EMBL/GenBank/DDBJ whole genome shotgun (WGS) entry which is preliminary data.</text>
</comment>
<dbReference type="Gene3D" id="2.130.10.130">
    <property type="entry name" value="Integrin alpha, N-terminal"/>
    <property type="match status" value="2"/>
</dbReference>
<dbReference type="SUPFAM" id="SSF69318">
    <property type="entry name" value="Integrin alpha N-terminal domain"/>
    <property type="match status" value="1"/>
</dbReference>
<evidence type="ECO:0000313" key="5">
    <source>
        <dbReference type="Proteomes" id="UP001634747"/>
    </source>
</evidence>
<dbReference type="InterPro" id="IPR028994">
    <property type="entry name" value="Integrin_alpha_N"/>
</dbReference>
<gene>
    <name evidence="4" type="ORF">ACK2TP_16805</name>
</gene>
<evidence type="ECO:0000259" key="3">
    <source>
        <dbReference type="Pfam" id="PF07593"/>
    </source>
</evidence>
<organism evidence="4 5">
    <name type="scientific">Terriglobus aquaticus</name>
    <dbReference type="NCBI Taxonomy" id="940139"/>
    <lineage>
        <taxon>Bacteria</taxon>
        <taxon>Pseudomonadati</taxon>
        <taxon>Acidobacteriota</taxon>
        <taxon>Terriglobia</taxon>
        <taxon>Terriglobales</taxon>
        <taxon>Acidobacteriaceae</taxon>
        <taxon>Terriglobus</taxon>
    </lineage>
</organism>
<dbReference type="Proteomes" id="UP001634747">
    <property type="component" value="Unassembled WGS sequence"/>
</dbReference>
<dbReference type="Pfam" id="PF07593">
    <property type="entry name" value="UnbV_ASPIC"/>
    <property type="match status" value="1"/>
</dbReference>
<evidence type="ECO:0000313" key="4">
    <source>
        <dbReference type="EMBL" id="MFN2977434.1"/>
    </source>
</evidence>
<dbReference type="PANTHER" id="PTHR16026:SF0">
    <property type="entry name" value="CARTILAGE ACIDIC PROTEIN 1"/>
    <property type="match status" value="1"/>
</dbReference>
<dbReference type="RefSeq" id="WP_344687069.1">
    <property type="nucleotide sequence ID" value="NZ_BAABBH010000001.1"/>
</dbReference>
<accession>A0ABW9KNS7</accession>
<dbReference type="InterPro" id="IPR013517">
    <property type="entry name" value="FG-GAP"/>
</dbReference>
<keyword evidence="1" id="KW-0732">Signal</keyword>
<sequence>MGQPGGTRRILWRLGAVLALLLVSMMPWARVTAQAGPPQTATGAGSSAPQSRDSGSATAGTFAPVLDAQKRPITAGGFVKTGPVVFMDESEKSGLTKWRETMGSPEKHYILESNGSGVCLIDYDHDGWLDIYLVNGSTFEALQGKAPAPHAALFHNNHDGTFTDVAKAAGVENDRWGFGCAVGDYDNDGWPDLYVTNYGKNRLFHNRHNGTFEDVAEHAGVTLGNWSTGASFGDYDGDGRLDLFVPGYVHWNEKDPKSIGTNVVGEGNCQFRGAHVNCGPRGLPGEPDHLFHNNGDGTFTDVSAKAGVADRVHNYGFSSTFVDVNNDGKVDLVVADDSTPNYLYLNKGNGTFEDASFYSGFALNQDGREVANMGLAVGDFKNNGLIDLYTGTFSDDYKPLFENTGGGNYNEVSPQMGIAEVTYPFLTWATEFIDFDNDGWKDLFLANGHVFPQVDNHQWGTSYAERPLLFHNTDHGKKFELMPAVEGTGLADVIPARGAAFGDLFNDGRVQVVINCIDHAPVLLRNVTAETNHWVELALEGGPKGPRDAIGTTVYLTANGVRQRNDVRSGGSYESNSDMRLHFGLGQATRVDDVEIRWSSGEVEHLKLPEVDRIFSVAQGKGIVPGVYDALAHAGAGHPPAK</sequence>
<dbReference type="InterPro" id="IPR011519">
    <property type="entry name" value="UnbV_ASPIC"/>
</dbReference>
<dbReference type="Pfam" id="PF13517">
    <property type="entry name" value="FG-GAP_3"/>
    <property type="match status" value="2"/>
</dbReference>
<dbReference type="PANTHER" id="PTHR16026">
    <property type="entry name" value="CARTILAGE ACIDIC PROTEIN 1"/>
    <property type="match status" value="1"/>
</dbReference>
<dbReference type="InterPro" id="IPR027039">
    <property type="entry name" value="Crtac1"/>
</dbReference>
<keyword evidence="5" id="KW-1185">Reference proteome</keyword>
<feature type="region of interest" description="Disordered" evidence="2">
    <location>
        <begin position="35"/>
        <end position="59"/>
    </location>
</feature>
<dbReference type="EMBL" id="JBJYXY010000001">
    <property type="protein sequence ID" value="MFN2977434.1"/>
    <property type="molecule type" value="Genomic_DNA"/>
</dbReference>
<name>A0ABW9KNS7_9BACT</name>
<reference evidence="4 5" key="1">
    <citation type="submission" date="2024-12" db="EMBL/GenBank/DDBJ databases">
        <authorList>
            <person name="Lee Y."/>
        </authorList>
    </citation>
    <scope>NUCLEOTIDE SEQUENCE [LARGE SCALE GENOMIC DNA]</scope>
    <source>
        <strain evidence="4 5">03SUJ4</strain>
    </source>
</reference>
<protein>
    <submittedName>
        <fullName evidence="4">CRTAC1 family protein</fullName>
    </submittedName>
</protein>
<evidence type="ECO:0000256" key="1">
    <source>
        <dbReference type="ARBA" id="ARBA00022729"/>
    </source>
</evidence>
<proteinExistence type="predicted"/>
<feature type="domain" description="ASPIC/UnbV" evidence="3">
    <location>
        <begin position="549"/>
        <end position="614"/>
    </location>
</feature>